<organism evidence="1 2">
    <name type="scientific">Romanomermis culicivorax</name>
    <name type="common">Nematode worm</name>
    <dbReference type="NCBI Taxonomy" id="13658"/>
    <lineage>
        <taxon>Eukaryota</taxon>
        <taxon>Metazoa</taxon>
        <taxon>Ecdysozoa</taxon>
        <taxon>Nematoda</taxon>
        <taxon>Enoplea</taxon>
        <taxon>Dorylaimia</taxon>
        <taxon>Mermithida</taxon>
        <taxon>Mermithoidea</taxon>
        <taxon>Mermithidae</taxon>
        <taxon>Romanomermis</taxon>
    </lineage>
</organism>
<keyword evidence="1" id="KW-1185">Reference proteome</keyword>
<dbReference type="AlphaFoldDB" id="A0A915JHX3"/>
<sequence>CSGGLGIDSVISLSTPATEIHEAGQRKPVQDTKNDWRRQCNRILSTDGRYTGAPSTCYQPRAAAWNPYRLPIGRHRSIGIDESD</sequence>
<reference evidence="2" key="1">
    <citation type="submission" date="2022-11" db="UniProtKB">
        <authorList>
            <consortium name="WormBaseParasite"/>
        </authorList>
    </citation>
    <scope>IDENTIFICATION</scope>
</reference>
<evidence type="ECO:0000313" key="1">
    <source>
        <dbReference type="Proteomes" id="UP000887565"/>
    </source>
</evidence>
<dbReference type="Proteomes" id="UP000887565">
    <property type="component" value="Unplaced"/>
</dbReference>
<proteinExistence type="predicted"/>
<dbReference type="WBParaSite" id="nRc.2.0.1.t25713-RA">
    <property type="protein sequence ID" value="nRc.2.0.1.t25713-RA"/>
    <property type="gene ID" value="nRc.2.0.1.g25713"/>
</dbReference>
<protein>
    <submittedName>
        <fullName evidence="2">Uncharacterized protein</fullName>
    </submittedName>
</protein>
<name>A0A915JHX3_ROMCU</name>
<accession>A0A915JHX3</accession>
<evidence type="ECO:0000313" key="2">
    <source>
        <dbReference type="WBParaSite" id="nRc.2.0.1.t25713-RA"/>
    </source>
</evidence>